<accession>A0A7S1PS63</accession>
<evidence type="ECO:0000256" key="3">
    <source>
        <dbReference type="ARBA" id="ARBA00022692"/>
    </source>
</evidence>
<evidence type="ECO:0000256" key="7">
    <source>
        <dbReference type="RuleBase" id="RU368066"/>
    </source>
</evidence>
<feature type="transmembrane region" description="Helical" evidence="7">
    <location>
        <begin position="281"/>
        <end position="304"/>
    </location>
</feature>
<protein>
    <recommendedName>
        <fullName evidence="7">Choline transporter-like protein</fullName>
    </recommendedName>
</protein>
<feature type="transmembrane region" description="Helical" evidence="7">
    <location>
        <begin position="47"/>
        <end position="67"/>
    </location>
</feature>
<evidence type="ECO:0000313" key="8">
    <source>
        <dbReference type="EMBL" id="CAD9096237.1"/>
    </source>
</evidence>
<keyword evidence="4 7" id="KW-1133">Transmembrane helix</keyword>
<keyword evidence="6" id="KW-0325">Glycoprotein</keyword>
<name>A0A7S1PS63_ALECA</name>
<evidence type="ECO:0000256" key="5">
    <source>
        <dbReference type="ARBA" id="ARBA00023136"/>
    </source>
</evidence>
<dbReference type="PANTHER" id="PTHR12385:SF14">
    <property type="entry name" value="CHOLINE TRANSPORTER-LIKE 2"/>
    <property type="match status" value="1"/>
</dbReference>
<comment type="similarity">
    <text evidence="2 7">Belongs to the CTL (choline transporter-like) family.</text>
</comment>
<feature type="transmembrane region" description="Helical" evidence="7">
    <location>
        <begin position="232"/>
        <end position="253"/>
    </location>
</feature>
<feature type="transmembrane region" description="Helical" evidence="7">
    <location>
        <begin position="375"/>
        <end position="408"/>
    </location>
</feature>
<evidence type="ECO:0000256" key="2">
    <source>
        <dbReference type="ARBA" id="ARBA00007168"/>
    </source>
</evidence>
<evidence type="ECO:0000256" key="6">
    <source>
        <dbReference type="ARBA" id="ARBA00023180"/>
    </source>
</evidence>
<dbReference type="InterPro" id="IPR007603">
    <property type="entry name" value="Choline_transptr-like"/>
</dbReference>
<evidence type="ECO:0000256" key="4">
    <source>
        <dbReference type="ARBA" id="ARBA00022989"/>
    </source>
</evidence>
<organism evidence="8">
    <name type="scientific">Alexandrium catenella</name>
    <name type="common">Red tide dinoflagellate</name>
    <name type="synonym">Gonyaulax catenella</name>
    <dbReference type="NCBI Taxonomy" id="2925"/>
    <lineage>
        <taxon>Eukaryota</taxon>
        <taxon>Sar</taxon>
        <taxon>Alveolata</taxon>
        <taxon>Dinophyceae</taxon>
        <taxon>Gonyaulacales</taxon>
        <taxon>Pyrocystaceae</taxon>
        <taxon>Alexandrium</taxon>
    </lineage>
</organism>
<dbReference type="PANTHER" id="PTHR12385">
    <property type="entry name" value="CHOLINE TRANSPORTER-LIKE (SLC FAMILY 44)"/>
    <property type="match status" value="1"/>
</dbReference>
<dbReference type="EMBL" id="HBGE01008564">
    <property type="protein sequence ID" value="CAD9096237.1"/>
    <property type="molecule type" value="Transcribed_RNA"/>
</dbReference>
<gene>
    <name evidence="8" type="ORF">ACAT0790_LOCUS5185</name>
</gene>
<sequence>MLGIAAAAAAGGMSPSRVMGGVQAVGKMLDFGQEEEDLKSRHHCTDIPCLIVFIVALVAFAPFYIWCISQGDVARLFHGIDYRGRICGVDPYVANEPYLYWCSSSSAQGALSLDLADPICVSSCPGASQPSSSMTPFFGMQPGCAFVSGLEGMSAYRTVVMLGRYCIPHSSFTDYQSLVSQISGKEMGGHTKKLMRSVSSIPSAWPALLAAFMISLVVGYLYLLFLRHCAEVLIWISMGMCIVAFGWFGIFLWTHSKNLDTNGVDVGGTIGLEDNEQAAKIAALISWSLAVIVALVACCLRHSVAAASACIEVACDEMFEMPSMLLLPMYKSIVKGLLVLVLIYGFLKLVSTAEISTYGGNGITRDFHFTDQQYVLLVYYMFMSFWLLAFSTAVYQFTVAFAVAEYYFTEYDHEQVKDVGCCAVWDGLHIGLGCHAGSLAYGSLLIALLQTIQKILEFAEKQNKEVQNKVLDCILACAMACVGCCKEFVEFVNRNAYIDMAITSESFCDSARNALSMMVQLGGAMTILNGATFVFSVFGTSLITLSSGAFTYWLATSCSAFSDSRSSLFIDSPVTAMAVSMLIGLYVALCFMDLLDMASDTLLFCYGVDIQDGKLGHTAPPALKDLVHSGEHGDGPGWRH</sequence>
<reference evidence="8" key="1">
    <citation type="submission" date="2021-01" db="EMBL/GenBank/DDBJ databases">
        <authorList>
            <person name="Corre E."/>
            <person name="Pelletier E."/>
            <person name="Niang G."/>
            <person name="Scheremetjew M."/>
            <person name="Finn R."/>
            <person name="Kale V."/>
            <person name="Holt S."/>
            <person name="Cochrane G."/>
            <person name="Meng A."/>
            <person name="Brown T."/>
            <person name="Cohen L."/>
        </authorList>
    </citation>
    <scope>NUCLEOTIDE SEQUENCE</scope>
    <source>
        <strain evidence="8">OF101</strain>
    </source>
</reference>
<feature type="transmembrane region" description="Helical" evidence="7">
    <location>
        <begin position="574"/>
        <end position="595"/>
    </location>
</feature>
<dbReference type="AlphaFoldDB" id="A0A7S1PS63"/>
<comment type="subcellular location">
    <subcellularLocation>
        <location evidence="7">Cell membrane</location>
        <topology evidence="7">Multi-pass membrane protein</topology>
    </subcellularLocation>
    <subcellularLocation>
        <location evidence="1">Membrane</location>
        <topology evidence="1">Multi-pass membrane protein</topology>
    </subcellularLocation>
</comment>
<keyword evidence="3 7" id="KW-0812">Transmembrane</keyword>
<feature type="transmembrane region" description="Helical" evidence="7">
    <location>
        <begin position="204"/>
        <end position="226"/>
    </location>
</feature>
<comment type="function">
    <text evidence="7">Choline transporter.</text>
</comment>
<keyword evidence="5 7" id="KW-0472">Membrane</keyword>
<evidence type="ECO:0000256" key="1">
    <source>
        <dbReference type="ARBA" id="ARBA00004141"/>
    </source>
</evidence>
<dbReference type="GO" id="GO:0022857">
    <property type="term" value="F:transmembrane transporter activity"/>
    <property type="evidence" value="ECO:0007669"/>
    <property type="project" value="UniProtKB-UniRule"/>
</dbReference>
<dbReference type="Pfam" id="PF04515">
    <property type="entry name" value="Choline_transpo"/>
    <property type="match status" value="1"/>
</dbReference>
<proteinExistence type="inferred from homology"/>
<dbReference type="GO" id="GO:0005886">
    <property type="term" value="C:plasma membrane"/>
    <property type="evidence" value="ECO:0007669"/>
    <property type="project" value="UniProtKB-SubCell"/>
</dbReference>
<feature type="transmembrane region" description="Helical" evidence="7">
    <location>
        <begin position="324"/>
        <end position="347"/>
    </location>
</feature>
<feature type="transmembrane region" description="Helical" evidence="7">
    <location>
        <begin position="527"/>
        <end position="554"/>
    </location>
</feature>